<accession>X0YE13</accession>
<evidence type="ECO:0000256" key="5">
    <source>
        <dbReference type="SAM" id="Phobius"/>
    </source>
</evidence>
<dbReference type="GO" id="GO:0016020">
    <property type="term" value="C:membrane"/>
    <property type="evidence" value="ECO:0007669"/>
    <property type="project" value="UniProtKB-SubCell"/>
</dbReference>
<feature type="transmembrane region" description="Helical" evidence="5">
    <location>
        <begin position="156"/>
        <end position="175"/>
    </location>
</feature>
<dbReference type="EMBL" id="BARS01054086">
    <property type="protein sequence ID" value="GAG45472.1"/>
    <property type="molecule type" value="Genomic_DNA"/>
</dbReference>
<feature type="domain" description="Membrane transport protein MMPL" evidence="6">
    <location>
        <begin position="89"/>
        <end position="210"/>
    </location>
</feature>
<name>X0YE13_9ZZZZ</name>
<evidence type="ECO:0000259" key="6">
    <source>
        <dbReference type="Pfam" id="PF03176"/>
    </source>
</evidence>
<comment type="caution">
    <text evidence="7">The sequence shown here is derived from an EMBL/GenBank/DDBJ whole genome shotgun (WGS) entry which is preliminary data.</text>
</comment>
<feature type="transmembrane region" description="Helical" evidence="5">
    <location>
        <begin position="181"/>
        <end position="202"/>
    </location>
</feature>
<feature type="non-terminal residue" evidence="7">
    <location>
        <position position="221"/>
    </location>
</feature>
<keyword evidence="3 5" id="KW-1133">Transmembrane helix</keyword>
<feature type="non-terminal residue" evidence="7">
    <location>
        <position position="1"/>
    </location>
</feature>
<evidence type="ECO:0000313" key="7">
    <source>
        <dbReference type="EMBL" id="GAG45472.1"/>
    </source>
</evidence>
<reference evidence="7" key="1">
    <citation type="journal article" date="2014" name="Front. Microbiol.">
        <title>High frequency of phylogenetically diverse reductive dehalogenase-homologous genes in deep subseafloor sedimentary metagenomes.</title>
        <authorList>
            <person name="Kawai M."/>
            <person name="Futagami T."/>
            <person name="Toyoda A."/>
            <person name="Takaki Y."/>
            <person name="Nishi S."/>
            <person name="Hori S."/>
            <person name="Arai W."/>
            <person name="Tsubouchi T."/>
            <person name="Morono Y."/>
            <person name="Uchiyama I."/>
            <person name="Ito T."/>
            <person name="Fujiyama A."/>
            <person name="Inagaki F."/>
            <person name="Takami H."/>
        </authorList>
    </citation>
    <scope>NUCLEOTIDE SEQUENCE</scope>
    <source>
        <strain evidence="7">Expedition CK06-06</strain>
    </source>
</reference>
<dbReference type="Pfam" id="PF03176">
    <property type="entry name" value="MMPL"/>
    <property type="match status" value="1"/>
</dbReference>
<dbReference type="InterPro" id="IPR004869">
    <property type="entry name" value="MMPL_dom"/>
</dbReference>
<dbReference type="SUPFAM" id="SSF82866">
    <property type="entry name" value="Multidrug efflux transporter AcrB transmembrane domain"/>
    <property type="match status" value="1"/>
</dbReference>
<evidence type="ECO:0000256" key="4">
    <source>
        <dbReference type="ARBA" id="ARBA00023136"/>
    </source>
</evidence>
<proteinExistence type="predicted"/>
<dbReference type="AlphaFoldDB" id="X0YE13"/>
<organism evidence="7">
    <name type="scientific">marine sediment metagenome</name>
    <dbReference type="NCBI Taxonomy" id="412755"/>
    <lineage>
        <taxon>unclassified sequences</taxon>
        <taxon>metagenomes</taxon>
        <taxon>ecological metagenomes</taxon>
    </lineage>
</organism>
<gene>
    <name evidence="7" type="ORF">S01H1_80144</name>
</gene>
<comment type="subcellular location">
    <subcellularLocation>
        <location evidence="1">Membrane</location>
        <topology evidence="1">Multi-pass membrane protein</topology>
    </subcellularLocation>
</comment>
<evidence type="ECO:0000256" key="1">
    <source>
        <dbReference type="ARBA" id="ARBA00004141"/>
    </source>
</evidence>
<protein>
    <recommendedName>
        <fullName evidence="6">Membrane transport protein MMPL domain-containing protein</fullName>
    </recommendedName>
</protein>
<keyword evidence="2 5" id="KW-0812">Transmembrane</keyword>
<keyword evidence="4 5" id="KW-0472">Membrane</keyword>
<evidence type="ECO:0000256" key="2">
    <source>
        <dbReference type="ARBA" id="ARBA00022692"/>
    </source>
</evidence>
<sequence length="221" mass="24781">GESLNLDFFSWLVHVYPSLITDEDINRLEQKLTAEEVRQKLNEMYAKLLDPEGSAMKNLFQVDPLGFRLKVLEKLRFLNIIPRMRLENGHFISRDGKNALIIAETPYEITDVEHGREMLTHFQDLLANAVPDNITVSMISGHRYTLANIDAIKKDIVIILICSSLGIFILFLLFFRSFGGVFVFLTPICVLCIAAAGVSVFYRTVSAVTIGFGAVLLGISV</sequence>
<evidence type="ECO:0000256" key="3">
    <source>
        <dbReference type="ARBA" id="ARBA00022989"/>
    </source>
</evidence>